<feature type="compositionally biased region" description="Gly residues" evidence="1">
    <location>
        <begin position="264"/>
        <end position="273"/>
    </location>
</feature>
<dbReference type="InterPro" id="IPR025238">
    <property type="entry name" value="DUF4184"/>
</dbReference>
<keyword evidence="2" id="KW-1133">Transmembrane helix</keyword>
<feature type="transmembrane region" description="Helical" evidence="2">
    <location>
        <begin position="17"/>
        <end position="36"/>
    </location>
</feature>
<protein>
    <submittedName>
        <fullName evidence="3">DUF4184 family protein</fullName>
    </submittedName>
</protein>
<accession>A0ABZ1NG43</accession>
<evidence type="ECO:0000256" key="2">
    <source>
        <dbReference type="SAM" id="Phobius"/>
    </source>
</evidence>
<sequence>MPITFAHPVAVLPFARYLPLPALVAGSIAPDVVYYLPGPLSGTTTHSVVGVLCWDLLIGLVLLVSFRLSDGPASALLRLSPSSSPDPRSAGLEVVSTVTAIVLGAATHVIWDSFTQTTGFAVQHSALLRTSVIEPHKTYNVLGYLSSLAGTATLAYLVVRRTRRTVRTPTWTHRAVVAVLLAAPVIGAALAVDDPVTRVSTYDLIRHTIVGAAQATVVAWAVYAVLWRLGTGRMRSLRRADAAEGECDQEGQGGDDGGCREGGGHAADQGMGR</sequence>
<feature type="transmembrane region" description="Helical" evidence="2">
    <location>
        <begin position="141"/>
        <end position="159"/>
    </location>
</feature>
<feature type="transmembrane region" description="Helical" evidence="2">
    <location>
        <begin position="204"/>
        <end position="229"/>
    </location>
</feature>
<keyword evidence="2" id="KW-0812">Transmembrane</keyword>
<keyword evidence="4" id="KW-1185">Reference proteome</keyword>
<gene>
    <name evidence="3" type="ORF">OG308_14730</name>
</gene>
<evidence type="ECO:0000313" key="4">
    <source>
        <dbReference type="Proteomes" id="UP001621418"/>
    </source>
</evidence>
<dbReference type="EMBL" id="CP109527">
    <property type="protein sequence ID" value="WTY38989.1"/>
    <property type="molecule type" value="Genomic_DNA"/>
</dbReference>
<feature type="region of interest" description="Disordered" evidence="1">
    <location>
        <begin position="243"/>
        <end position="273"/>
    </location>
</feature>
<name>A0ABZ1NG43_9NOCA</name>
<dbReference type="Pfam" id="PF13803">
    <property type="entry name" value="DUF4184"/>
    <property type="match status" value="1"/>
</dbReference>
<proteinExistence type="predicted"/>
<evidence type="ECO:0000256" key="1">
    <source>
        <dbReference type="SAM" id="MobiDB-lite"/>
    </source>
</evidence>
<dbReference type="Proteomes" id="UP001621418">
    <property type="component" value="Chromosome"/>
</dbReference>
<feature type="transmembrane region" description="Helical" evidence="2">
    <location>
        <begin position="171"/>
        <end position="192"/>
    </location>
</feature>
<organism evidence="3 4">
    <name type="scientific">Nocardia salmonicida</name>
    <dbReference type="NCBI Taxonomy" id="53431"/>
    <lineage>
        <taxon>Bacteria</taxon>
        <taxon>Bacillati</taxon>
        <taxon>Actinomycetota</taxon>
        <taxon>Actinomycetes</taxon>
        <taxon>Mycobacteriales</taxon>
        <taxon>Nocardiaceae</taxon>
        <taxon>Nocardia</taxon>
    </lineage>
</organism>
<reference evidence="3 4" key="1">
    <citation type="submission" date="2022-10" db="EMBL/GenBank/DDBJ databases">
        <title>The complete genomes of actinobacterial strains from the NBC collection.</title>
        <authorList>
            <person name="Joergensen T.S."/>
            <person name="Alvarez Arevalo M."/>
            <person name="Sterndorff E.B."/>
            <person name="Faurdal D."/>
            <person name="Vuksanovic O."/>
            <person name="Mourched A.-S."/>
            <person name="Charusanti P."/>
            <person name="Shaw S."/>
            <person name="Blin K."/>
            <person name="Weber T."/>
        </authorList>
    </citation>
    <scope>NUCLEOTIDE SEQUENCE [LARGE SCALE GENOMIC DNA]</scope>
    <source>
        <strain evidence="3 4">NBC_01413</strain>
    </source>
</reference>
<keyword evidence="2" id="KW-0472">Membrane</keyword>
<evidence type="ECO:0000313" key="3">
    <source>
        <dbReference type="EMBL" id="WTY38989.1"/>
    </source>
</evidence>
<feature type="transmembrane region" description="Helical" evidence="2">
    <location>
        <begin position="90"/>
        <end position="111"/>
    </location>
</feature>
<dbReference type="RefSeq" id="WP_405150867.1">
    <property type="nucleotide sequence ID" value="NZ_CP109527.1"/>
</dbReference>
<feature type="transmembrane region" description="Helical" evidence="2">
    <location>
        <begin position="48"/>
        <end position="69"/>
    </location>
</feature>